<keyword evidence="6 9" id="KW-1133">Transmembrane helix</keyword>
<evidence type="ECO:0000313" key="11">
    <source>
        <dbReference type="Proteomes" id="UP000223596"/>
    </source>
</evidence>
<dbReference type="GO" id="GO:0008320">
    <property type="term" value="F:protein transmembrane transporter activity"/>
    <property type="evidence" value="ECO:0007669"/>
    <property type="project" value="UniProtKB-UniRule"/>
</dbReference>
<protein>
    <recommendedName>
        <fullName evidence="9">Protein translocase subunit SecE</fullName>
    </recommendedName>
</protein>
<dbReference type="AlphaFoldDB" id="A0AB36TCK4"/>
<keyword evidence="7 9" id="KW-0811">Translocation</keyword>
<organism evidence="10 11">
    <name type="scientific">Acetivibrio thermocellus AD2</name>
    <dbReference type="NCBI Taxonomy" id="1138384"/>
    <lineage>
        <taxon>Bacteria</taxon>
        <taxon>Bacillati</taxon>
        <taxon>Bacillota</taxon>
        <taxon>Clostridia</taxon>
        <taxon>Eubacteriales</taxon>
        <taxon>Oscillospiraceae</taxon>
        <taxon>Acetivibrio</taxon>
    </lineage>
</organism>
<dbReference type="HAMAP" id="MF_00422">
    <property type="entry name" value="SecE"/>
    <property type="match status" value="1"/>
</dbReference>
<reference evidence="10 11" key="1">
    <citation type="submission" date="2017-09" db="EMBL/GenBank/DDBJ databases">
        <title>Evaluation of Pacific Biosciences Sequencing Technology to Finishing C. thermocellum Genome Sequences.</title>
        <authorList>
            <person name="Brown S."/>
        </authorList>
    </citation>
    <scope>NUCLEOTIDE SEQUENCE [LARGE SCALE GENOMIC DNA]</scope>
    <source>
        <strain evidence="10 11">AD2</strain>
    </source>
</reference>
<name>A0AB36TCK4_ACETH</name>
<keyword evidence="2 9" id="KW-0813">Transport</keyword>
<gene>
    <name evidence="9" type="primary">secE</name>
    <name evidence="10" type="ORF">M972_11322</name>
</gene>
<evidence type="ECO:0000256" key="4">
    <source>
        <dbReference type="ARBA" id="ARBA00022692"/>
    </source>
</evidence>
<evidence type="ECO:0000256" key="8">
    <source>
        <dbReference type="ARBA" id="ARBA00023136"/>
    </source>
</evidence>
<accession>A0AB36TCK4</accession>
<keyword evidence="3 9" id="KW-1003">Cell membrane</keyword>
<comment type="caution">
    <text evidence="10">The sequence shown here is derived from an EMBL/GenBank/DDBJ whole genome shotgun (WGS) entry which is preliminary data.</text>
</comment>
<dbReference type="InterPro" id="IPR038379">
    <property type="entry name" value="SecE_sf"/>
</dbReference>
<feature type="transmembrane region" description="Helical" evidence="9">
    <location>
        <begin position="47"/>
        <end position="68"/>
    </location>
</feature>
<dbReference type="GO" id="GO:0043952">
    <property type="term" value="P:protein transport by the Sec complex"/>
    <property type="evidence" value="ECO:0007669"/>
    <property type="project" value="UniProtKB-UniRule"/>
</dbReference>
<dbReference type="Proteomes" id="UP000223596">
    <property type="component" value="Unassembled WGS sequence"/>
</dbReference>
<dbReference type="PANTHER" id="PTHR33910:SF1">
    <property type="entry name" value="PROTEIN TRANSLOCASE SUBUNIT SECE"/>
    <property type="match status" value="1"/>
</dbReference>
<dbReference type="InterPro" id="IPR001901">
    <property type="entry name" value="Translocase_SecE/Sec61-g"/>
</dbReference>
<evidence type="ECO:0000256" key="5">
    <source>
        <dbReference type="ARBA" id="ARBA00022927"/>
    </source>
</evidence>
<dbReference type="Pfam" id="PF00584">
    <property type="entry name" value="SecE"/>
    <property type="match status" value="1"/>
</dbReference>
<dbReference type="EMBL" id="PDBW01000001">
    <property type="protein sequence ID" value="PFH01584.1"/>
    <property type="molecule type" value="Genomic_DNA"/>
</dbReference>
<dbReference type="InterPro" id="IPR005807">
    <property type="entry name" value="SecE_bac"/>
</dbReference>
<evidence type="ECO:0000256" key="1">
    <source>
        <dbReference type="ARBA" id="ARBA00004370"/>
    </source>
</evidence>
<proteinExistence type="inferred from homology"/>
<dbReference type="PROSITE" id="PS01067">
    <property type="entry name" value="SECE_SEC61G"/>
    <property type="match status" value="1"/>
</dbReference>
<dbReference type="PANTHER" id="PTHR33910">
    <property type="entry name" value="PROTEIN TRANSLOCASE SUBUNIT SECE"/>
    <property type="match status" value="1"/>
</dbReference>
<keyword evidence="5 9" id="KW-0653">Protein transport</keyword>
<evidence type="ECO:0000256" key="3">
    <source>
        <dbReference type="ARBA" id="ARBA00022475"/>
    </source>
</evidence>
<comment type="function">
    <text evidence="9">Essential subunit of the Sec protein translocation channel SecYEG. Clamps together the 2 halves of SecY. May contact the channel plug during translocation.</text>
</comment>
<evidence type="ECO:0000256" key="7">
    <source>
        <dbReference type="ARBA" id="ARBA00023010"/>
    </source>
</evidence>
<evidence type="ECO:0000256" key="9">
    <source>
        <dbReference type="HAMAP-Rule" id="MF_00422"/>
    </source>
</evidence>
<evidence type="ECO:0000256" key="2">
    <source>
        <dbReference type="ARBA" id="ARBA00022448"/>
    </source>
</evidence>
<comment type="subunit">
    <text evidence="9">Component of the Sec protein translocase complex. Heterotrimer consisting of SecY, SecE and SecG subunits. The heterotrimers can form oligomers, although 1 heterotrimer is thought to be able to translocate proteins. Interacts with the ribosome. Interacts with SecDF, and other proteins may be involved. Interacts with SecA.</text>
</comment>
<comment type="subcellular location">
    <subcellularLocation>
        <location evidence="9">Cell membrane</location>
        <topology evidence="9">Single-pass membrane protein</topology>
    </subcellularLocation>
    <subcellularLocation>
        <location evidence="1">Membrane</location>
    </subcellularLocation>
</comment>
<comment type="similarity">
    <text evidence="9">Belongs to the SecE/SEC61-gamma family.</text>
</comment>
<dbReference type="GeneID" id="35804155"/>
<evidence type="ECO:0000256" key="6">
    <source>
        <dbReference type="ARBA" id="ARBA00022989"/>
    </source>
</evidence>
<keyword evidence="8 9" id="KW-0472">Membrane</keyword>
<dbReference type="GO" id="GO:0065002">
    <property type="term" value="P:intracellular protein transmembrane transport"/>
    <property type="evidence" value="ECO:0007669"/>
    <property type="project" value="UniProtKB-UniRule"/>
</dbReference>
<dbReference type="Gene3D" id="1.20.5.1030">
    <property type="entry name" value="Preprotein translocase secy subunit"/>
    <property type="match status" value="1"/>
</dbReference>
<dbReference type="NCBIfam" id="TIGR00964">
    <property type="entry name" value="secE_bact"/>
    <property type="match status" value="1"/>
</dbReference>
<dbReference type="RefSeq" id="WP_003515023.1">
    <property type="nucleotide sequence ID" value="NZ_CP013828.1"/>
</dbReference>
<dbReference type="GO" id="GO:0009306">
    <property type="term" value="P:protein secretion"/>
    <property type="evidence" value="ECO:0007669"/>
    <property type="project" value="UniProtKB-UniRule"/>
</dbReference>
<sequence length="80" mass="9181">MAEEVKVSKVEKKKEGFLKRAAGKFSKYFKDVKNELKRVIWPTRSQLINNTITVLILCFIVGVLIWLFDLGFGALSSLIY</sequence>
<dbReference type="GO" id="GO:0006605">
    <property type="term" value="P:protein targeting"/>
    <property type="evidence" value="ECO:0007669"/>
    <property type="project" value="UniProtKB-UniRule"/>
</dbReference>
<evidence type="ECO:0000313" key="10">
    <source>
        <dbReference type="EMBL" id="PFH01584.1"/>
    </source>
</evidence>
<dbReference type="GO" id="GO:0005886">
    <property type="term" value="C:plasma membrane"/>
    <property type="evidence" value="ECO:0007669"/>
    <property type="project" value="UniProtKB-SubCell"/>
</dbReference>
<keyword evidence="4 9" id="KW-0812">Transmembrane</keyword>